<protein>
    <recommendedName>
        <fullName evidence="9">PGG domain-containing protein</fullName>
    </recommendedName>
</protein>
<accession>A0A314ULZ3</accession>
<comment type="caution">
    <text evidence="10">The sequence shown here is derived from an EMBL/GenBank/DDBJ whole genome shotgun (WGS) entry which is preliminary data.</text>
</comment>
<evidence type="ECO:0000313" key="10">
    <source>
        <dbReference type="EMBL" id="PQM38505.1"/>
    </source>
</evidence>
<organism evidence="10 11">
    <name type="scientific">Prunus yedoensis var. nudiflora</name>
    <dbReference type="NCBI Taxonomy" id="2094558"/>
    <lineage>
        <taxon>Eukaryota</taxon>
        <taxon>Viridiplantae</taxon>
        <taxon>Streptophyta</taxon>
        <taxon>Embryophyta</taxon>
        <taxon>Tracheophyta</taxon>
        <taxon>Spermatophyta</taxon>
        <taxon>Magnoliopsida</taxon>
        <taxon>eudicotyledons</taxon>
        <taxon>Gunneridae</taxon>
        <taxon>Pentapetalae</taxon>
        <taxon>rosids</taxon>
        <taxon>fabids</taxon>
        <taxon>Rosales</taxon>
        <taxon>Rosaceae</taxon>
        <taxon>Amygdaloideae</taxon>
        <taxon>Amygdaleae</taxon>
        <taxon>Prunus</taxon>
    </lineage>
</organism>
<sequence length="296" mass="33238">MKQLKYPKKWLEESRGILMVVATVISTMTFQAVVNPPGGVWQENNTNSSLQFGGRKFCSEEKVCIAGTAVLGYAFPNYFQRFIKFNTISFLASVSVTLLLVSGYALHNRICMWLLSMAMCVTLTFMAITYLQVLYLVVPTAYFDSFIYISQICFALWIGLLLMVSSVMNTIRFLIWMVKKLRPAYLSKTWQYSVTFQSIKRKLPAKLQPRKCTTTPPPPPPMAASPPHRISNRSLAKTTPCYLPSISPSSIASRPSLDTTNRSPTRPLIIPTANSTTLSSSKTTRRWSTADSQSRV</sequence>
<evidence type="ECO:0000256" key="5">
    <source>
        <dbReference type="ARBA" id="ARBA00023043"/>
    </source>
</evidence>
<name>A0A314ULZ3_PRUYE</name>
<feature type="region of interest" description="Disordered" evidence="7">
    <location>
        <begin position="207"/>
        <end position="230"/>
    </location>
</feature>
<evidence type="ECO:0000256" key="3">
    <source>
        <dbReference type="ARBA" id="ARBA00022737"/>
    </source>
</evidence>
<dbReference type="Pfam" id="PF13962">
    <property type="entry name" value="PGG"/>
    <property type="match status" value="1"/>
</dbReference>
<dbReference type="Proteomes" id="UP000250321">
    <property type="component" value="Unassembled WGS sequence"/>
</dbReference>
<feature type="compositionally biased region" description="Pro residues" evidence="7">
    <location>
        <begin position="215"/>
        <end position="224"/>
    </location>
</feature>
<feature type="transmembrane region" description="Helical" evidence="8">
    <location>
        <begin position="85"/>
        <end position="106"/>
    </location>
</feature>
<feature type="transmembrane region" description="Helical" evidence="8">
    <location>
        <begin position="147"/>
        <end position="175"/>
    </location>
</feature>
<feature type="compositionally biased region" description="Low complexity" evidence="7">
    <location>
        <begin position="275"/>
        <end position="289"/>
    </location>
</feature>
<feature type="transmembrane region" description="Helical" evidence="8">
    <location>
        <begin position="113"/>
        <end position="135"/>
    </location>
</feature>
<dbReference type="GO" id="GO:0005886">
    <property type="term" value="C:plasma membrane"/>
    <property type="evidence" value="ECO:0007669"/>
    <property type="project" value="TreeGrafter"/>
</dbReference>
<evidence type="ECO:0000256" key="7">
    <source>
        <dbReference type="SAM" id="MobiDB-lite"/>
    </source>
</evidence>
<reference evidence="10 11" key="1">
    <citation type="submission" date="2018-02" db="EMBL/GenBank/DDBJ databases">
        <title>Draft genome of wild Prunus yedoensis var. nudiflora.</title>
        <authorList>
            <person name="Baek S."/>
            <person name="Kim J.-H."/>
            <person name="Choi K."/>
            <person name="Kim G.-B."/>
            <person name="Cho A."/>
            <person name="Jang H."/>
            <person name="Shin C.-H."/>
            <person name="Yu H.-J."/>
            <person name="Mun J.-H."/>
        </authorList>
    </citation>
    <scope>NUCLEOTIDE SEQUENCE [LARGE SCALE GENOMIC DNA]</scope>
    <source>
        <strain evidence="11">cv. Jeju island</strain>
        <tissue evidence="10">Leaf</tissue>
    </source>
</reference>
<dbReference type="EMBL" id="PJQY01003308">
    <property type="protein sequence ID" value="PQM38505.1"/>
    <property type="molecule type" value="Genomic_DNA"/>
</dbReference>
<dbReference type="OrthoDB" id="1166648at2759"/>
<dbReference type="STRING" id="2094558.A0A314ULZ3"/>
<feature type="region of interest" description="Disordered" evidence="7">
    <location>
        <begin position="252"/>
        <end position="296"/>
    </location>
</feature>
<feature type="transmembrane region" description="Helical" evidence="8">
    <location>
        <begin position="16"/>
        <end position="34"/>
    </location>
</feature>
<keyword evidence="2 8" id="KW-0812">Transmembrane</keyword>
<comment type="subcellular location">
    <subcellularLocation>
        <location evidence="1">Membrane</location>
        <topology evidence="1">Multi-pass membrane protein</topology>
    </subcellularLocation>
</comment>
<evidence type="ECO:0000259" key="9">
    <source>
        <dbReference type="Pfam" id="PF13962"/>
    </source>
</evidence>
<dbReference type="PANTHER" id="PTHR24186:SF37">
    <property type="entry name" value="PGG DOMAIN-CONTAINING PROTEIN"/>
    <property type="match status" value="1"/>
</dbReference>
<proteinExistence type="predicted"/>
<evidence type="ECO:0000313" key="11">
    <source>
        <dbReference type="Proteomes" id="UP000250321"/>
    </source>
</evidence>
<evidence type="ECO:0000256" key="4">
    <source>
        <dbReference type="ARBA" id="ARBA00022989"/>
    </source>
</evidence>
<keyword evidence="5" id="KW-0040">ANK repeat</keyword>
<evidence type="ECO:0000256" key="6">
    <source>
        <dbReference type="ARBA" id="ARBA00023136"/>
    </source>
</evidence>
<gene>
    <name evidence="10" type="ORF">Pyn_13835</name>
</gene>
<dbReference type="InterPro" id="IPR026961">
    <property type="entry name" value="PGG_dom"/>
</dbReference>
<keyword evidence="3" id="KW-0677">Repeat</keyword>
<dbReference type="PANTHER" id="PTHR24186">
    <property type="entry name" value="PROTEIN PHOSPHATASE 1 REGULATORY SUBUNIT"/>
    <property type="match status" value="1"/>
</dbReference>
<dbReference type="AlphaFoldDB" id="A0A314ULZ3"/>
<evidence type="ECO:0000256" key="1">
    <source>
        <dbReference type="ARBA" id="ARBA00004141"/>
    </source>
</evidence>
<keyword evidence="4 8" id="KW-1133">Transmembrane helix</keyword>
<keyword evidence="6 8" id="KW-0472">Membrane</keyword>
<feature type="domain" description="PGG" evidence="9">
    <location>
        <begin position="8"/>
        <end position="136"/>
    </location>
</feature>
<evidence type="ECO:0000256" key="2">
    <source>
        <dbReference type="ARBA" id="ARBA00022692"/>
    </source>
</evidence>
<evidence type="ECO:0000256" key="8">
    <source>
        <dbReference type="SAM" id="Phobius"/>
    </source>
</evidence>
<keyword evidence="11" id="KW-1185">Reference proteome</keyword>